<proteinExistence type="inferred from homology"/>
<keyword evidence="2" id="KW-0805">Transcription regulation</keyword>
<evidence type="ECO:0000313" key="6">
    <source>
        <dbReference type="EMBL" id="MCP2331313.1"/>
    </source>
</evidence>
<dbReference type="RefSeq" id="WP_026420760.1">
    <property type="nucleotide sequence ID" value="NZ_AUBJ02000001.1"/>
</dbReference>
<dbReference type="Gene3D" id="1.10.10.10">
    <property type="entry name" value="Winged helix-like DNA-binding domain superfamily/Winged helix DNA-binding domain"/>
    <property type="match status" value="1"/>
</dbReference>
<comment type="caution">
    <text evidence="6">The sequence shown here is derived from an EMBL/GenBank/DDBJ whole genome shotgun (WGS) entry which is preliminary data.</text>
</comment>
<dbReference type="PANTHER" id="PTHR34294">
    <property type="entry name" value="TRANSCRIPTIONAL REGULATOR-RELATED"/>
    <property type="match status" value="1"/>
</dbReference>
<reference evidence="6 7" key="2">
    <citation type="submission" date="2022-06" db="EMBL/GenBank/DDBJ databases">
        <title>Genomic Encyclopedia of Type Strains, Phase I: the one thousand microbial genomes (KMG-I) project.</title>
        <authorList>
            <person name="Kyrpides N."/>
        </authorList>
    </citation>
    <scope>NUCLEOTIDE SEQUENCE [LARGE SCALE GENOMIC DNA]</scope>
    <source>
        <strain evidence="6 7">DSM 43889</strain>
    </source>
</reference>
<dbReference type="Pfam" id="PF04198">
    <property type="entry name" value="Sugar-bind"/>
    <property type="match status" value="1"/>
</dbReference>
<dbReference type="InterPro" id="IPR007324">
    <property type="entry name" value="Sugar-bd_dom_put"/>
</dbReference>
<dbReference type="Gene3D" id="3.40.50.1360">
    <property type="match status" value="1"/>
</dbReference>
<evidence type="ECO:0000256" key="4">
    <source>
        <dbReference type="ARBA" id="ARBA00023163"/>
    </source>
</evidence>
<keyword evidence="7" id="KW-1185">Reference proteome</keyword>
<dbReference type="Proteomes" id="UP000791080">
    <property type="component" value="Unassembled WGS sequence"/>
</dbReference>
<evidence type="ECO:0000313" key="7">
    <source>
        <dbReference type="Proteomes" id="UP000791080"/>
    </source>
</evidence>
<dbReference type="EMBL" id="AUBJ02000001">
    <property type="protein sequence ID" value="MCP2331313.1"/>
    <property type="molecule type" value="Genomic_DNA"/>
</dbReference>
<evidence type="ECO:0000259" key="5">
    <source>
        <dbReference type="Pfam" id="PF04198"/>
    </source>
</evidence>
<comment type="similarity">
    <text evidence="1">Belongs to the SorC transcriptional regulatory family.</text>
</comment>
<protein>
    <submittedName>
        <fullName evidence="6">Transcriptional regulator</fullName>
    </submittedName>
</protein>
<dbReference type="InterPro" id="IPR036388">
    <property type="entry name" value="WH-like_DNA-bd_sf"/>
</dbReference>
<name>A0ABT1JFN7_ACTCY</name>
<reference evidence="6 7" key="1">
    <citation type="submission" date="2013-07" db="EMBL/GenBank/DDBJ databases">
        <authorList>
            <consortium name="DOE Joint Genome Institute"/>
            <person name="Reeve W."/>
            <person name="Huntemann M."/>
            <person name="Han J."/>
            <person name="Chen A."/>
            <person name="Kyrpides N."/>
            <person name="Mavromatis K."/>
            <person name="Markowitz V."/>
            <person name="Palaniappan K."/>
            <person name="Ivanova N."/>
            <person name="Schaumberg A."/>
            <person name="Pati A."/>
            <person name="Liolios K."/>
            <person name="Nordberg H.P."/>
            <person name="Cantor M.N."/>
            <person name="Hua S.X."/>
            <person name="Woyke T."/>
        </authorList>
    </citation>
    <scope>NUCLEOTIDE SEQUENCE [LARGE SCALE GENOMIC DNA]</scope>
    <source>
        <strain evidence="6 7">DSM 43889</strain>
    </source>
</reference>
<evidence type="ECO:0000256" key="2">
    <source>
        <dbReference type="ARBA" id="ARBA00023015"/>
    </source>
</evidence>
<gene>
    <name evidence="6" type="ORF">G443_001583</name>
</gene>
<dbReference type="InterPro" id="IPR037171">
    <property type="entry name" value="NagB/RpiA_transferase-like"/>
</dbReference>
<dbReference type="InterPro" id="IPR051054">
    <property type="entry name" value="SorC_transcr_regulators"/>
</dbReference>
<sequence>MSEPAVPSTEWGPAELVLAAAIARRFYLDGLSKVQIAAEFGLSRFKVARLLDRARATGLVRIEIGRTADIDTELSQRLRVHFGLRNVVVADTHDEDPIDLRDQVGRLAATVLTELVADNAVLGVAWGRSLQRMSRELRSLPHCTVVQLCGAIPQPGVSDNSLELTRSAAQAGGGTAVIYYAPLVVADEATAAALCGDPSVAKALSYYDQLDTAVIAVGGWGPGESTVHDVLGEDEQRRLAELGVRAELCGNLLDGEGRVVTDGLERRTIGVSVEQLRATPEVIALAYGAEKAEALRAALRGRFISTLVTHTALAERLLAA</sequence>
<keyword evidence="4" id="KW-0804">Transcription</keyword>
<evidence type="ECO:0000256" key="3">
    <source>
        <dbReference type="ARBA" id="ARBA00023125"/>
    </source>
</evidence>
<dbReference type="SUPFAM" id="SSF100950">
    <property type="entry name" value="NagB/RpiA/CoA transferase-like"/>
    <property type="match status" value="1"/>
</dbReference>
<dbReference type="PANTHER" id="PTHR34294:SF1">
    <property type="entry name" value="TRANSCRIPTIONAL REGULATOR LSRR"/>
    <property type="match status" value="1"/>
</dbReference>
<feature type="domain" description="Sugar-binding" evidence="5">
    <location>
        <begin position="71"/>
        <end position="319"/>
    </location>
</feature>
<accession>A0ABT1JFN7</accession>
<organism evidence="6 7">
    <name type="scientific">Actinoalloteichus caeruleus DSM 43889</name>
    <dbReference type="NCBI Taxonomy" id="1120930"/>
    <lineage>
        <taxon>Bacteria</taxon>
        <taxon>Bacillati</taxon>
        <taxon>Actinomycetota</taxon>
        <taxon>Actinomycetes</taxon>
        <taxon>Pseudonocardiales</taxon>
        <taxon>Pseudonocardiaceae</taxon>
        <taxon>Actinoalloteichus</taxon>
        <taxon>Actinoalloteichus cyanogriseus</taxon>
    </lineage>
</organism>
<evidence type="ECO:0000256" key="1">
    <source>
        <dbReference type="ARBA" id="ARBA00010466"/>
    </source>
</evidence>
<keyword evidence="3" id="KW-0238">DNA-binding</keyword>